<gene>
    <name evidence="3" type="ORF">CGLAU_00685</name>
</gene>
<feature type="compositionally biased region" description="Pro residues" evidence="1">
    <location>
        <begin position="348"/>
        <end position="379"/>
    </location>
</feature>
<protein>
    <submittedName>
        <fullName evidence="3">Uncharacterized protein</fullName>
    </submittedName>
</protein>
<keyword evidence="2" id="KW-0472">Membrane</keyword>
<evidence type="ECO:0000256" key="2">
    <source>
        <dbReference type="SAM" id="Phobius"/>
    </source>
</evidence>
<keyword evidence="4" id="KW-1185">Reference proteome</keyword>
<keyword evidence="2" id="KW-0812">Transmembrane</keyword>
<evidence type="ECO:0000256" key="1">
    <source>
        <dbReference type="SAM" id="MobiDB-lite"/>
    </source>
</evidence>
<feature type="region of interest" description="Disordered" evidence="1">
    <location>
        <begin position="336"/>
        <end position="420"/>
    </location>
</feature>
<name>A0A1Q2HTH7_9CORY</name>
<dbReference type="EMBL" id="CP019688">
    <property type="protein sequence ID" value="AQQ14132.1"/>
    <property type="molecule type" value="Genomic_DNA"/>
</dbReference>
<sequence length="420" mass="43352">MIPDHGLGAVRSVSAIDLDRVIVAYLLESAGSKVIDLPATLLPRANSAGFVIESDNVVLGAVSTDDAREYPELYQIINTGLVPQVTVRATRLDAVNSELSVRLPRPGLLLPENQPPSEPWVFLEPGRPTDIVYDEDAPEALEMGRKHVLTTVGFDDAGDVVVRLDGNDVAHLDPATSAALEPTLRALERRGLTAVARGYHAPVGGQPQLTITVGPVDVDYVDEFPAISPLPGLDALTRPGFLADPSVTSSFSPIKPVAEPVEVPSEHQYEADEEAAAAAFAAETEETAHTDVRNPRTNLIIGAVILVAALVLIVAGAVVLSQQVQTEDDDSVTVLNTTSEPANTAPPSTAPPTAAPAEPASPPLGTAPPSAPQSAPPAAPLGTAPQSAPPSAVPYAPNAPNVPNAPASAPAGAAEVPVGR</sequence>
<dbReference type="AlphaFoldDB" id="A0A1Q2HTH7"/>
<evidence type="ECO:0000313" key="4">
    <source>
        <dbReference type="Proteomes" id="UP000217209"/>
    </source>
</evidence>
<dbReference type="Proteomes" id="UP000217209">
    <property type="component" value="Chromosome"/>
</dbReference>
<proteinExistence type="predicted"/>
<accession>A0A1Q2HTH7</accession>
<dbReference type="KEGG" id="cgv:CGLAU_00685"/>
<feature type="transmembrane region" description="Helical" evidence="2">
    <location>
        <begin position="299"/>
        <end position="320"/>
    </location>
</feature>
<feature type="compositionally biased region" description="Low complexity" evidence="1">
    <location>
        <begin position="393"/>
        <end position="420"/>
    </location>
</feature>
<feature type="compositionally biased region" description="Low complexity" evidence="1">
    <location>
        <begin position="336"/>
        <end position="347"/>
    </location>
</feature>
<organism evidence="3 4">
    <name type="scientific">Corynebacterium glaucum</name>
    <dbReference type="NCBI Taxonomy" id="187491"/>
    <lineage>
        <taxon>Bacteria</taxon>
        <taxon>Bacillati</taxon>
        <taxon>Actinomycetota</taxon>
        <taxon>Actinomycetes</taxon>
        <taxon>Mycobacteriales</taxon>
        <taxon>Corynebacteriaceae</taxon>
        <taxon>Corynebacterium</taxon>
    </lineage>
</organism>
<evidence type="ECO:0000313" key="3">
    <source>
        <dbReference type="EMBL" id="AQQ14132.1"/>
    </source>
</evidence>
<keyword evidence="2" id="KW-1133">Transmembrane helix</keyword>
<reference evidence="3 4" key="1">
    <citation type="submission" date="2016-12" db="EMBL/GenBank/DDBJ databases">
        <authorList>
            <person name="Song W.-J."/>
            <person name="Kurnit D.M."/>
        </authorList>
    </citation>
    <scope>NUCLEOTIDE SEQUENCE [LARGE SCALE GENOMIC DNA]</scope>
    <source>
        <strain evidence="3 4">DSM 30827</strain>
    </source>
</reference>